<protein>
    <submittedName>
        <fullName evidence="1">Uncharacterized protein</fullName>
    </submittedName>
</protein>
<evidence type="ECO:0000313" key="1">
    <source>
        <dbReference type="EMBL" id="KAH7970132.1"/>
    </source>
</evidence>
<accession>A0ACB8DHE4</accession>
<sequence>MELYNLYLNLKLYEYNVVVPLSVLQCSGDFTVDLSKPQNARFPKYTREAFGAERASLDMRLRTMESSADTDVTLVQVQTALFGLSLNSAVYAVTYMVAASACVDSGLFSGFARPTRSQQRHRRDRALSYVRCFAAGVFLGTLFLAMMPAVRTAVQAAQEEHNTVRGAFPFAEALVFACFCAALYADGTIAATTTRRAGAHSRVSARESPAAPQAEPASPSSDSDLIDSPENSRTRLLREENSRQNRQQPSYAVATRSERGVDAEPSYGGSDDDTDANGPSAAYRLAFTVGAMAVHSVLEGLALGLQDDAIKLVWLVVGVYMHKTLVTVAVALNAAAMEHSSIVAASAGLVVASTVPAGQMAGLLMGRQIGTLTKAFVQALAAGTFFHVTFLEVLPPKMNRPQDRIFKVTFMIIGFALIATANITSSHIALAYA</sequence>
<organism evidence="1 2">
    <name type="scientific">Dermacentor silvarum</name>
    <name type="common">Tick</name>
    <dbReference type="NCBI Taxonomy" id="543639"/>
    <lineage>
        <taxon>Eukaryota</taxon>
        <taxon>Metazoa</taxon>
        <taxon>Ecdysozoa</taxon>
        <taxon>Arthropoda</taxon>
        <taxon>Chelicerata</taxon>
        <taxon>Arachnida</taxon>
        <taxon>Acari</taxon>
        <taxon>Parasitiformes</taxon>
        <taxon>Ixodida</taxon>
        <taxon>Ixodoidea</taxon>
        <taxon>Ixodidae</taxon>
        <taxon>Rhipicephalinae</taxon>
        <taxon>Dermacentor</taxon>
    </lineage>
</organism>
<dbReference type="EMBL" id="CM023480">
    <property type="protein sequence ID" value="KAH7970132.1"/>
    <property type="molecule type" value="Genomic_DNA"/>
</dbReference>
<dbReference type="Proteomes" id="UP000821865">
    <property type="component" value="Chromosome 11"/>
</dbReference>
<name>A0ACB8DHE4_DERSI</name>
<proteinExistence type="predicted"/>
<evidence type="ECO:0000313" key="2">
    <source>
        <dbReference type="Proteomes" id="UP000821865"/>
    </source>
</evidence>
<keyword evidence="2" id="KW-1185">Reference proteome</keyword>
<comment type="caution">
    <text evidence="1">The sequence shown here is derived from an EMBL/GenBank/DDBJ whole genome shotgun (WGS) entry which is preliminary data.</text>
</comment>
<gene>
    <name evidence="1" type="ORF">HPB49_000050</name>
</gene>
<reference evidence="1" key="1">
    <citation type="submission" date="2020-05" db="EMBL/GenBank/DDBJ databases">
        <title>Large-scale comparative analyses of tick genomes elucidate their genetic diversity and vector capacities.</title>
        <authorList>
            <person name="Jia N."/>
            <person name="Wang J."/>
            <person name="Shi W."/>
            <person name="Du L."/>
            <person name="Sun Y."/>
            <person name="Zhan W."/>
            <person name="Jiang J."/>
            <person name="Wang Q."/>
            <person name="Zhang B."/>
            <person name="Ji P."/>
            <person name="Sakyi L.B."/>
            <person name="Cui X."/>
            <person name="Yuan T."/>
            <person name="Jiang B."/>
            <person name="Yang W."/>
            <person name="Lam T.T.-Y."/>
            <person name="Chang Q."/>
            <person name="Ding S."/>
            <person name="Wang X."/>
            <person name="Zhu J."/>
            <person name="Ruan X."/>
            <person name="Zhao L."/>
            <person name="Wei J."/>
            <person name="Que T."/>
            <person name="Du C."/>
            <person name="Cheng J."/>
            <person name="Dai P."/>
            <person name="Han X."/>
            <person name="Huang E."/>
            <person name="Gao Y."/>
            <person name="Liu J."/>
            <person name="Shao H."/>
            <person name="Ye R."/>
            <person name="Li L."/>
            <person name="Wei W."/>
            <person name="Wang X."/>
            <person name="Wang C."/>
            <person name="Yang T."/>
            <person name="Huo Q."/>
            <person name="Li W."/>
            <person name="Guo W."/>
            <person name="Chen H."/>
            <person name="Zhou L."/>
            <person name="Ni X."/>
            <person name="Tian J."/>
            <person name="Zhou Y."/>
            <person name="Sheng Y."/>
            <person name="Liu T."/>
            <person name="Pan Y."/>
            <person name="Xia L."/>
            <person name="Li J."/>
            <person name="Zhao F."/>
            <person name="Cao W."/>
        </authorList>
    </citation>
    <scope>NUCLEOTIDE SEQUENCE</scope>
    <source>
        <strain evidence="1">Dsil-2018</strain>
    </source>
</reference>